<evidence type="ECO:0000313" key="3">
    <source>
        <dbReference type="Proteomes" id="UP000694426"/>
    </source>
</evidence>
<evidence type="ECO:0008006" key="4">
    <source>
        <dbReference type="Google" id="ProtNLM"/>
    </source>
</evidence>
<feature type="compositionally biased region" description="Gly residues" evidence="1">
    <location>
        <begin position="73"/>
        <end position="85"/>
    </location>
</feature>
<dbReference type="Ensembl" id="ENSABRT00000008621.1">
    <property type="protein sequence ID" value="ENSABRP00000005980.1"/>
    <property type="gene ID" value="ENSABRG00000005566.1"/>
</dbReference>
<dbReference type="Proteomes" id="UP000694426">
    <property type="component" value="Unplaced"/>
</dbReference>
<dbReference type="PANTHER" id="PTHR20932">
    <property type="entry name" value="LYSM AND PUTATIVE PEPTIDOGLYCAN-BINDING DOMAIN-CONTAINING PROTEIN"/>
    <property type="match status" value="1"/>
</dbReference>
<sequence>MTGVVVLRALPPGMNTEPPRGSGGHRSRRGGSWAGASSPGGLGAGGAAGPRSSGGAPTSEDCTSQRPPRGRPGLTGPGSGAGRGGAQRRRPRAGPGLSGAARHGGAPPGAGGGGRPGAPAGARRHAAGAGAALRGHGERRGRGGTGLSPPGPDRTGHCARPRRRPLLARPRPRPRPHPTTSLPSSRSCHRPVVSPSCSRPRPLPVTVPSHPYPTPPSHPRPCPCPRPYLCPGPVPPLSLSVPAPIPSRRCPRQMEQILRANRLYTSDTIFLKPTLLIPAPARPGGLRRQEEAVGTPAGPGDAAAAAPAPSRHDLSAADFLRQLDAEIGRSKAAAAQRLRAASTGTAEAEGTGPPEAGSPRGPRLGPRPLTRTPRAAALRDAEDEIFTL</sequence>
<dbReference type="GeneTree" id="ENSGT00940000160002"/>
<name>A0A8B9BM35_9AVES</name>
<reference evidence="2" key="1">
    <citation type="submission" date="2025-08" db="UniProtKB">
        <authorList>
            <consortium name="Ensembl"/>
        </authorList>
    </citation>
    <scope>IDENTIFICATION</scope>
</reference>
<dbReference type="AlphaFoldDB" id="A0A8B9BM35"/>
<accession>A0A8B9BM35</accession>
<feature type="region of interest" description="Disordered" evidence="1">
    <location>
        <begin position="281"/>
        <end position="310"/>
    </location>
</feature>
<dbReference type="InterPro" id="IPR045030">
    <property type="entry name" value="LYSM1-4"/>
</dbReference>
<proteinExistence type="predicted"/>
<keyword evidence="3" id="KW-1185">Reference proteome</keyword>
<feature type="compositionally biased region" description="Pro residues" evidence="1">
    <location>
        <begin position="201"/>
        <end position="227"/>
    </location>
</feature>
<feature type="compositionally biased region" description="Low complexity" evidence="1">
    <location>
        <begin position="93"/>
        <end position="105"/>
    </location>
</feature>
<feature type="compositionally biased region" description="Low complexity" evidence="1">
    <location>
        <begin position="178"/>
        <end position="200"/>
    </location>
</feature>
<feature type="region of interest" description="Disordered" evidence="1">
    <location>
        <begin position="332"/>
        <end position="388"/>
    </location>
</feature>
<feature type="compositionally biased region" description="Basic residues" evidence="1">
    <location>
        <begin position="157"/>
        <end position="176"/>
    </location>
</feature>
<feature type="region of interest" description="Disordered" evidence="1">
    <location>
        <begin position="1"/>
        <end position="227"/>
    </location>
</feature>
<feature type="compositionally biased region" description="Low complexity" evidence="1">
    <location>
        <begin position="292"/>
        <end position="309"/>
    </location>
</feature>
<evidence type="ECO:0000256" key="1">
    <source>
        <dbReference type="SAM" id="MobiDB-lite"/>
    </source>
</evidence>
<feature type="compositionally biased region" description="Gly residues" evidence="1">
    <location>
        <begin position="38"/>
        <end position="48"/>
    </location>
</feature>
<protein>
    <recommendedName>
        <fullName evidence="4">LysM domain containing 1</fullName>
    </recommendedName>
</protein>
<feature type="compositionally biased region" description="Low complexity" evidence="1">
    <location>
        <begin position="332"/>
        <end position="378"/>
    </location>
</feature>
<feature type="compositionally biased region" description="Low complexity" evidence="1">
    <location>
        <begin position="117"/>
        <end position="134"/>
    </location>
</feature>
<organism evidence="2 3">
    <name type="scientific">Anser brachyrhynchus</name>
    <name type="common">Pink-footed goose</name>
    <dbReference type="NCBI Taxonomy" id="132585"/>
    <lineage>
        <taxon>Eukaryota</taxon>
        <taxon>Metazoa</taxon>
        <taxon>Chordata</taxon>
        <taxon>Craniata</taxon>
        <taxon>Vertebrata</taxon>
        <taxon>Euteleostomi</taxon>
        <taxon>Archelosauria</taxon>
        <taxon>Archosauria</taxon>
        <taxon>Dinosauria</taxon>
        <taxon>Saurischia</taxon>
        <taxon>Theropoda</taxon>
        <taxon>Coelurosauria</taxon>
        <taxon>Aves</taxon>
        <taxon>Neognathae</taxon>
        <taxon>Galloanserae</taxon>
        <taxon>Anseriformes</taxon>
        <taxon>Anatidae</taxon>
        <taxon>Anserinae</taxon>
        <taxon>Anser</taxon>
    </lineage>
</organism>
<dbReference type="PANTHER" id="PTHR20932:SF2">
    <property type="entry name" value="AND PUTATIVE PEPTIDOGLYCAN-BINDING DOMAIN-CONTAINING PROTEIN 1-RELATED"/>
    <property type="match status" value="1"/>
</dbReference>
<feature type="compositionally biased region" description="Gly residues" evidence="1">
    <location>
        <begin position="106"/>
        <end position="116"/>
    </location>
</feature>
<evidence type="ECO:0000313" key="2">
    <source>
        <dbReference type="Ensembl" id="ENSABRP00000005980.1"/>
    </source>
</evidence>
<reference evidence="2" key="2">
    <citation type="submission" date="2025-09" db="UniProtKB">
        <authorList>
            <consortium name="Ensembl"/>
        </authorList>
    </citation>
    <scope>IDENTIFICATION</scope>
</reference>